<evidence type="ECO:0000256" key="2">
    <source>
        <dbReference type="SAM" id="Phobius"/>
    </source>
</evidence>
<proteinExistence type="predicted"/>
<feature type="region of interest" description="Disordered" evidence="1">
    <location>
        <begin position="121"/>
        <end position="191"/>
    </location>
</feature>
<evidence type="ECO:0000313" key="4">
    <source>
        <dbReference type="Proteomes" id="UP000327000"/>
    </source>
</evidence>
<feature type="transmembrane region" description="Helical" evidence="2">
    <location>
        <begin position="24"/>
        <end position="42"/>
    </location>
</feature>
<accession>A0A5N5WBP7</accession>
<reference evidence="3 4" key="1">
    <citation type="journal article" date="2019" name="Microb. Cell Fact.">
        <title>Exploring novel herbicidin analogues by transcriptional regulator overexpression and MS/MS molecular networking.</title>
        <authorList>
            <person name="Shi Y."/>
            <person name="Gu R."/>
            <person name="Li Y."/>
            <person name="Wang X."/>
            <person name="Ren W."/>
            <person name="Li X."/>
            <person name="Wang L."/>
            <person name="Xie Y."/>
            <person name="Hong B."/>
        </authorList>
    </citation>
    <scope>NUCLEOTIDE SEQUENCE [LARGE SCALE GENOMIC DNA]</scope>
    <source>
        <strain evidence="3 4">US-43</strain>
    </source>
</reference>
<comment type="caution">
    <text evidence="3">The sequence shown here is derived from an EMBL/GenBank/DDBJ whole genome shotgun (WGS) entry which is preliminary data.</text>
</comment>
<feature type="transmembrane region" description="Helical" evidence="2">
    <location>
        <begin position="77"/>
        <end position="96"/>
    </location>
</feature>
<keyword evidence="2" id="KW-0812">Transmembrane</keyword>
<organism evidence="3 4">
    <name type="scientific">Streptomyces mobaraensis</name>
    <name type="common">Streptoverticillium mobaraense</name>
    <dbReference type="NCBI Taxonomy" id="35621"/>
    <lineage>
        <taxon>Bacteria</taxon>
        <taxon>Bacillati</taxon>
        <taxon>Actinomycetota</taxon>
        <taxon>Actinomycetes</taxon>
        <taxon>Kitasatosporales</taxon>
        <taxon>Streptomycetaceae</taxon>
        <taxon>Streptomyces</taxon>
    </lineage>
</organism>
<protein>
    <submittedName>
        <fullName evidence="3">Uncharacterized protein</fullName>
    </submittedName>
</protein>
<evidence type="ECO:0000256" key="1">
    <source>
        <dbReference type="SAM" id="MobiDB-lite"/>
    </source>
</evidence>
<name>A0A5N5WBP7_STRMB</name>
<keyword evidence="4" id="KW-1185">Reference proteome</keyword>
<dbReference type="AlphaFoldDB" id="A0A5N5WBP7"/>
<feature type="compositionally biased region" description="Pro residues" evidence="1">
    <location>
        <begin position="181"/>
        <end position="191"/>
    </location>
</feature>
<sequence>MTSGTEARRHPWLAWRTWRKGRPFWGGLLSTLAGAEICAIPLGPLKIMLVQGITGILSILMGLVMIMMGLSAWFAPSYRMFAGIVTVMCAAAALVLSNLGGFLLGTLLGVIGGSMVFAWQPHQPQQPHRPPDGPEDEPVEPVEPLPDDPTAPPAPPAVPPAAPPRVPLRKSLRKSLREVPQAPPLPPKEPQ</sequence>
<dbReference type="Pfam" id="PF19609">
    <property type="entry name" value="DUF6114"/>
    <property type="match status" value="1"/>
</dbReference>
<keyword evidence="2" id="KW-0472">Membrane</keyword>
<dbReference type="RefSeq" id="WP_152262865.1">
    <property type="nucleotide sequence ID" value="NZ_VOKX01000010.1"/>
</dbReference>
<feature type="compositionally biased region" description="Pro residues" evidence="1">
    <location>
        <begin position="141"/>
        <end position="166"/>
    </location>
</feature>
<evidence type="ECO:0000313" key="3">
    <source>
        <dbReference type="EMBL" id="KAB7849200.1"/>
    </source>
</evidence>
<dbReference type="InterPro" id="IPR046096">
    <property type="entry name" value="DUF6114"/>
</dbReference>
<dbReference type="Proteomes" id="UP000327000">
    <property type="component" value="Unassembled WGS sequence"/>
</dbReference>
<feature type="transmembrane region" description="Helical" evidence="2">
    <location>
        <begin position="48"/>
        <end position="70"/>
    </location>
</feature>
<dbReference type="EMBL" id="VOKX01000010">
    <property type="protein sequence ID" value="KAB7849200.1"/>
    <property type="molecule type" value="Genomic_DNA"/>
</dbReference>
<dbReference type="OrthoDB" id="3700649at2"/>
<gene>
    <name evidence="3" type="ORF">FRZ00_07170</name>
</gene>
<keyword evidence="2" id="KW-1133">Transmembrane helix</keyword>